<accession>A0A5S4YI85</accession>
<name>A0A5S4YI85_9BRAD</name>
<gene>
    <name evidence="1" type="ORF">FXV83_27980</name>
</gene>
<proteinExistence type="predicted"/>
<comment type="caution">
    <text evidence="1">The sequence shown here is derived from an EMBL/GenBank/DDBJ whole genome shotgun (WGS) entry which is preliminary data.</text>
</comment>
<evidence type="ECO:0000313" key="2">
    <source>
        <dbReference type="Proteomes" id="UP000324797"/>
    </source>
</evidence>
<dbReference type="AlphaFoldDB" id="A0A5S4YI85"/>
<sequence length="201" mass="22638">MIVPMRQTSDDYEFRRENLWLIDERLAFHDFLASDKPLSTMPITADKSGKEPDLVSLRIFNTPFLIAEKGIPPASLTILEIKRPMRTGYVAGKNEKSDPILQSLDYLSRLRNGAATRRGRPIPNAGQIPGFIYIIADITDDLIHSCELFNLTKTPDGLGFFGYHPQPTFNAYIQVVSFDGLLKGAKERNRAFFDKLGLPAH</sequence>
<evidence type="ECO:0000313" key="1">
    <source>
        <dbReference type="EMBL" id="TYO63324.1"/>
    </source>
</evidence>
<dbReference type="RefSeq" id="WP_148742809.1">
    <property type="nucleotide sequence ID" value="NZ_VSTH01000102.1"/>
</dbReference>
<reference evidence="1 2" key="1">
    <citation type="submission" date="2019-08" db="EMBL/GenBank/DDBJ databases">
        <title>Bradyrhizobium hipponensis sp. nov., a rhizobium isolated from a Lupinus angustifolius root nodule in Tunisia.</title>
        <authorList>
            <person name="Off K."/>
            <person name="Rejili M."/>
            <person name="Mars M."/>
            <person name="Brachmann A."/>
            <person name="Marin M."/>
        </authorList>
    </citation>
    <scope>NUCLEOTIDE SEQUENCE [LARGE SCALE GENOMIC DNA]</scope>
    <source>
        <strain evidence="2">aSej3</strain>
    </source>
</reference>
<protein>
    <submittedName>
        <fullName evidence="1">Uncharacterized protein</fullName>
    </submittedName>
</protein>
<dbReference type="Proteomes" id="UP000324797">
    <property type="component" value="Unassembled WGS sequence"/>
</dbReference>
<organism evidence="1 2">
    <name type="scientific">Bradyrhizobium hipponense</name>
    <dbReference type="NCBI Taxonomy" id="2605638"/>
    <lineage>
        <taxon>Bacteria</taxon>
        <taxon>Pseudomonadati</taxon>
        <taxon>Pseudomonadota</taxon>
        <taxon>Alphaproteobacteria</taxon>
        <taxon>Hyphomicrobiales</taxon>
        <taxon>Nitrobacteraceae</taxon>
        <taxon>Bradyrhizobium</taxon>
    </lineage>
</organism>
<keyword evidence="2" id="KW-1185">Reference proteome</keyword>
<dbReference type="EMBL" id="VSTH01000102">
    <property type="protein sequence ID" value="TYO63324.1"/>
    <property type="molecule type" value="Genomic_DNA"/>
</dbReference>